<dbReference type="RefSeq" id="WP_227422002.1">
    <property type="nucleotide sequence ID" value="NZ_CP071868.1"/>
</dbReference>
<dbReference type="PANTHER" id="PTHR28055">
    <property type="entry name" value="ALTERED INHERITANCE OF MITOCHONDRIA PROTEIN 41, MITOCHONDRIAL"/>
    <property type="match status" value="1"/>
</dbReference>
<dbReference type="EMBL" id="CP071868">
    <property type="protein sequence ID" value="QTE27792.1"/>
    <property type="molecule type" value="Genomic_DNA"/>
</dbReference>
<organism evidence="1 2">
    <name type="scientific">Pengzhenrongella sicca</name>
    <dbReference type="NCBI Taxonomy" id="2819238"/>
    <lineage>
        <taxon>Bacteria</taxon>
        <taxon>Bacillati</taxon>
        <taxon>Actinomycetota</taxon>
        <taxon>Actinomycetes</taxon>
        <taxon>Micrococcales</taxon>
        <taxon>Pengzhenrongella</taxon>
    </lineage>
</organism>
<dbReference type="KEGG" id="psic:J4E96_10140"/>
<gene>
    <name evidence="1" type="ORF">J4E96_10140</name>
</gene>
<dbReference type="Gene3D" id="1.10.1510.10">
    <property type="entry name" value="Uncharacterised protein YqeY/AIM41 PF09424, N-terminal domain"/>
    <property type="match status" value="1"/>
</dbReference>
<reference evidence="1" key="1">
    <citation type="submission" date="2021-03" db="EMBL/GenBank/DDBJ databases">
        <title>Pengzhenrongella sicca gen. nov., sp. nov., a new member of suborder Micrococcineae isolated from High-Arctic tundra soil.</title>
        <authorList>
            <person name="Peng F."/>
        </authorList>
    </citation>
    <scope>NUCLEOTIDE SEQUENCE</scope>
    <source>
        <strain evidence="1">LRZ-2</strain>
    </source>
</reference>
<name>A0A8A4Z7H6_9MICO</name>
<accession>A0A8A4Z7H6</accession>
<evidence type="ECO:0000313" key="1">
    <source>
        <dbReference type="EMBL" id="QTE27792.1"/>
    </source>
</evidence>
<proteinExistence type="predicted"/>
<keyword evidence="2" id="KW-1185">Reference proteome</keyword>
<dbReference type="PANTHER" id="PTHR28055:SF1">
    <property type="entry name" value="ALTERED INHERITANCE OF MITOCHONDRIA PROTEIN 41, MITOCHONDRIAL"/>
    <property type="match status" value="1"/>
</dbReference>
<protein>
    <submittedName>
        <fullName evidence="1">Uncharacterized protein</fullName>
    </submittedName>
</protein>
<sequence length="127" mass="12959">MSVPESIPAPLRPMLRHDLTAAIKARDAVAVAAVRALLAAIDDAEAAAPGRADPDDASEHVAGASAGIGRSEVARNALTDAALGALVRAEVAQWRSSAQEYADLGRVDAAARLRAQADVAARYAGPP</sequence>
<dbReference type="InterPro" id="IPR042184">
    <property type="entry name" value="YqeY/Aim41_N"/>
</dbReference>
<dbReference type="Proteomes" id="UP000663937">
    <property type="component" value="Chromosome"/>
</dbReference>
<dbReference type="AlphaFoldDB" id="A0A8A4Z7H6"/>
<dbReference type="InterPro" id="IPR019004">
    <property type="entry name" value="YqeY/Aim41"/>
</dbReference>
<evidence type="ECO:0000313" key="2">
    <source>
        <dbReference type="Proteomes" id="UP000663937"/>
    </source>
</evidence>